<protein>
    <submittedName>
        <fullName evidence="1">Uncharacterized protein</fullName>
    </submittedName>
</protein>
<proteinExistence type="predicted"/>
<comment type="caution">
    <text evidence="1">The sequence shown here is derived from an EMBL/GenBank/DDBJ whole genome shotgun (WGS) entry which is preliminary data.</text>
</comment>
<gene>
    <name evidence="1" type="ORF">Glove_48g37</name>
</gene>
<name>A0A397JQ95_9GLOM</name>
<evidence type="ECO:0000313" key="1">
    <source>
        <dbReference type="EMBL" id="RHZ86650.1"/>
    </source>
</evidence>
<dbReference type="Proteomes" id="UP000266861">
    <property type="component" value="Unassembled WGS sequence"/>
</dbReference>
<reference evidence="1 2" key="1">
    <citation type="submission" date="2018-08" db="EMBL/GenBank/DDBJ databases">
        <title>Genome and evolution of the arbuscular mycorrhizal fungus Diversispora epigaea (formerly Glomus versiforme) and its bacterial endosymbionts.</title>
        <authorList>
            <person name="Sun X."/>
            <person name="Fei Z."/>
            <person name="Harrison M."/>
        </authorList>
    </citation>
    <scope>NUCLEOTIDE SEQUENCE [LARGE SCALE GENOMIC DNA]</scope>
    <source>
        <strain evidence="1 2">IT104</strain>
    </source>
</reference>
<organism evidence="1 2">
    <name type="scientific">Diversispora epigaea</name>
    <dbReference type="NCBI Taxonomy" id="1348612"/>
    <lineage>
        <taxon>Eukaryota</taxon>
        <taxon>Fungi</taxon>
        <taxon>Fungi incertae sedis</taxon>
        <taxon>Mucoromycota</taxon>
        <taxon>Glomeromycotina</taxon>
        <taxon>Glomeromycetes</taxon>
        <taxon>Diversisporales</taxon>
        <taxon>Diversisporaceae</taxon>
        <taxon>Diversispora</taxon>
    </lineage>
</organism>
<dbReference type="AlphaFoldDB" id="A0A397JQ95"/>
<dbReference type="EMBL" id="PQFF01000045">
    <property type="protein sequence ID" value="RHZ86650.1"/>
    <property type="molecule type" value="Genomic_DNA"/>
</dbReference>
<accession>A0A397JQ95</accession>
<evidence type="ECO:0000313" key="2">
    <source>
        <dbReference type="Proteomes" id="UP000266861"/>
    </source>
</evidence>
<keyword evidence="2" id="KW-1185">Reference proteome</keyword>
<sequence length="181" mass="21661">MVMAKLTLDILKKLCVINVILKNILIVRLQYFGNVPKIIYGLQNLNCVKNKKTWCPWCTVENRRTRTIEDIRKFVEKKRGLCLATEYINRRYPLEWHAINRNLQRRIFLKELDVEDQKLIPIQKHIAPGTQRQKCSQRRFNIDIANRPDFLKIPEYLRGLELDIYYPQYGFANRVREAINT</sequence>